<evidence type="ECO:0000313" key="5">
    <source>
        <dbReference type="Proteomes" id="UP000070612"/>
    </source>
</evidence>
<dbReference type="PANTHER" id="PTHR24189:SF50">
    <property type="entry name" value="ANKYRIN REPEAT AND SOCS BOX PROTEIN 2"/>
    <property type="match status" value="1"/>
</dbReference>
<organism evidence="4 5">
    <name type="scientific">Mycolicibacterium wolinskyi</name>
    <dbReference type="NCBI Taxonomy" id="59750"/>
    <lineage>
        <taxon>Bacteria</taxon>
        <taxon>Bacillati</taxon>
        <taxon>Actinomycetota</taxon>
        <taxon>Actinomycetes</taxon>
        <taxon>Mycobacteriales</taxon>
        <taxon>Mycobacteriaceae</taxon>
        <taxon>Mycolicibacterium</taxon>
    </lineage>
</organism>
<keyword evidence="2 3" id="KW-0040">ANK repeat</keyword>
<dbReference type="AlphaFoldDB" id="A0A132PP51"/>
<dbReference type="EMBL" id="LGTW01000006">
    <property type="protein sequence ID" value="KWX24118.1"/>
    <property type="molecule type" value="Genomic_DNA"/>
</dbReference>
<dbReference type="PROSITE" id="PS50297">
    <property type="entry name" value="ANK_REP_REGION"/>
    <property type="match status" value="1"/>
</dbReference>
<dbReference type="InterPro" id="IPR002110">
    <property type="entry name" value="Ankyrin_rpt"/>
</dbReference>
<accession>A0A132PP51</accession>
<dbReference type="STRING" id="59750.AWC31_09745"/>
<dbReference type="SUPFAM" id="SSF48403">
    <property type="entry name" value="Ankyrin repeat"/>
    <property type="match status" value="1"/>
</dbReference>
<dbReference type="RefSeq" id="WP_067848661.1">
    <property type="nucleotide sequence ID" value="NZ_LGTW01000006.1"/>
</dbReference>
<keyword evidence="5" id="KW-1185">Reference proteome</keyword>
<dbReference type="InterPro" id="IPR036770">
    <property type="entry name" value="Ankyrin_rpt-contain_sf"/>
</dbReference>
<protein>
    <submittedName>
        <fullName evidence="4">Ankyrin</fullName>
    </submittedName>
</protein>
<dbReference type="PANTHER" id="PTHR24189">
    <property type="entry name" value="MYOTROPHIN"/>
    <property type="match status" value="1"/>
</dbReference>
<name>A0A132PP51_9MYCO</name>
<evidence type="ECO:0000256" key="3">
    <source>
        <dbReference type="PROSITE-ProRule" id="PRU00023"/>
    </source>
</evidence>
<reference evidence="4 5" key="1">
    <citation type="submission" date="2015-07" db="EMBL/GenBank/DDBJ databases">
        <title>A draft genome sequence of Mycobacterium wolinskyi.</title>
        <authorList>
            <person name="de Man T.J."/>
            <person name="Perry K.A."/>
            <person name="Coulliette A.D."/>
            <person name="Jensen B."/>
            <person name="Toney N.C."/>
            <person name="Limbago B.M."/>
            <person name="Noble-Wang J."/>
        </authorList>
    </citation>
    <scope>NUCLEOTIDE SEQUENCE [LARGE SCALE GENOMIC DNA]</scope>
    <source>
        <strain evidence="4 5">CDC_01</strain>
    </source>
</reference>
<dbReference type="SMART" id="SM00248">
    <property type="entry name" value="ANK"/>
    <property type="match status" value="2"/>
</dbReference>
<gene>
    <name evidence="4" type="ORF">AFM11_12230</name>
</gene>
<proteinExistence type="predicted"/>
<comment type="caution">
    <text evidence="4">The sequence shown here is derived from an EMBL/GenBank/DDBJ whole genome shotgun (WGS) entry which is preliminary data.</text>
</comment>
<dbReference type="PATRIC" id="fig|59750.3.peg.6525"/>
<evidence type="ECO:0000256" key="2">
    <source>
        <dbReference type="ARBA" id="ARBA00023043"/>
    </source>
</evidence>
<dbReference type="Gene3D" id="1.25.40.20">
    <property type="entry name" value="Ankyrin repeat-containing domain"/>
    <property type="match status" value="1"/>
</dbReference>
<dbReference type="Pfam" id="PF13857">
    <property type="entry name" value="Ank_5"/>
    <property type="match status" value="1"/>
</dbReference>
<sequence>MASTLPNNPSLDRLRDEARKLQRGVIAGDPQATGLVHRHHPRPDIALAKDRLPLHDAHVTVARAYGFTGWPALVRYLEAAADLSVDPGALDEDSIDPPDRFCAWASLRYNESDAPPRRQAAAELLAADPGMVDRHVWAAASAADPGALARHLDARPESANIGGGPFGWAPLMYLSYSRARLNRSRDDVLSAARLLLDAGADPNAGYLWCGMSTPFTVLTGVFGEGEQGPRRQPRHPFATELATLLLQRGAHPVDQQTLYNRMFRADDSHLELLFAYGLADAGPSPWELRLGEAMETRSQMWQRQIDWAATHGFTNRLELLARHGIDAAGAEVVESTTPDDLNARDEEGATPLHHAAWEGDLTLIQRLLDAGADPSVTDSRFESTPLGWAEHAYQTEAAELLRAYTRKGR</sequence>
<dbReference type="InterPro" id="IPR050745">
    <property type="entry name" value="Multifunctional_regulatory"/>
</dbReference>
<dbReference type="Proteomes" id="UP000070612">
    <property type="component" value="Unassembled WGS sequence"/>
</dbReference>
<dbReference type="PROSITE" id="PS50088">
    <property type="entry name" value="ANK_REPEAT"/>
    <property type="match status" value="1"/>
</dbReference>
<evidence type="ECO:0000256" key="1">
    <source>
        <dbReference type="ARBA" id="ARBA00022737"/>
    </source>
</evidence>
<feature type="repeat" description="ANK" evidence="3">
    <location>
        <begin position="347"/>
        <end position="379"/>
    </location>
</feature>
<evidence type="ECO:0000313" key="4">
    <source>
        <dbReference type="EMBL" id="KWX24118.1"/>
    </source>
</evidence>
<keyword evidence="1" id="KW-0677">Repeat</keyword>